<organism evidence="3 4">
    <name type="scientific">Heligmosomoides polygyrus</name>
    <name type="common">Parasitic roundworm</name>
    <dbReference type="NCBI Taxonomy" id="6339"/>
    <lineage>
        <taxon>Eukaryota</taxon>
        <taxon>Metazoa</taxon>
        <taxon>Ecdysozoa</taxon>
        <taxon>Nematoda</taxon>
        <taxon>Chromadorea</taxon>
        <taxon>Rhabditida</taxon>
        <taxon>Rhabditina</taxon>
        <taxon>Rhabditomorpha</taxon>
        <taxon>Strongyloidea</taxon>
        <taxon>Heligmosomidae</taxon>
        <taxon>Heligmosomoides</taxon>
    </lineage>
</organism>
<evidence type="ECO:0000313" key="3">
    <source>
        <dbReference type="Proteomes" id="UP000050761"/>
    </source>
</evidence>
<evidence type="ECO:0000313" key="2">
    <source>
        <dbReference type="EMBL" id="VDP41329.1"/>
    </source>
</evidence>
<keyword evidence="3" id="KW-1185">Reference proteome</keyword>
<keyword evidence="1" id="KW-0472">Membrane</keyword>
<evidence type="ECO:0000313" key="4">
    <source>
        <dbReference type="WBParaSite" id="HPBE_0002383801-mRNA-1"/>
    </source>
</evidence>
<name>A0A183GMB8_HELPZ</name>
<evidence type="ECO:0000256" key="1">
    <source>
        <dbReference type="SAM" id="Phobius"/>
    </source>
</evidence>
<reference evidence="4" key="2">
    <citation type="submission" date="2019-09" db="UniProtKB">
        <authorList>
            <consortium name="WormBaseParasite"/>
        </authorList>
    </citation>
    <scope>IDENTIFICATION</scope>
</reference>
<dbReference type="WBParaSite" id="HPBE_0002383801-mRNA-1">
    <property type="protein sequence ID" value="HPBE_0002383801-mRNA-1"/>
    <property type="gene ID" value="HPBE_0002383801"/>
</dbReference>
<sequence>MQLDESIERHDDFQKEVTFSDLPSGWSPISNLTEAQRILHCLKESVAPGFKVTFPEDYVEEEEESLGTILAILALFFGLVIFCGCFVPIAYHFQQEHYKVC</sequence>
<keyword evidence="1" id="KW-0812">Transmembrane</keyword>
<proteinExistence type="predicted"/>
<dbReference type="EMBL" id="UZAH01035537">
    <property type="protein sequence ID" value="VDP41329.1"/>
    <property type="molecule type" value="Genomic_DNA"/>
</dbReference>
<protein>
    <submittedName>
        <fullName evidence="4">PRM1A protein</fullName>
    </submittedName>
</protein>
<reference evidence="2 3" key="1">
    <citation type="submission" date="2018-11" db="EMBL/GenBank/DDBJ databases">
        <authorList>
            <consortium name="Pathogen Informatics"/>
        </authorList>
    </citation>
    <scope>NUCLEOTIDE SEQUENCE [LARGE SCALE GENOMIC DNA]</scope>
</reference>
<keyword evidence="1" id="KW-1133">Transmembrane helix</keyword>
<accession>A0A183GMB8</accession>
<accession>A0A3P8H3H1</accession>
<dbReference type="AlphaFoldDB" id="A0A183GMB8"/>
<dbReference type="Proteomes" id="UP000050761">
    <property type="component" value="Unassembled WGS sequence"/>
</dbReference>
<feature type="transmembrane region" description="Helical" evidence="1">
    <location>
        <begin position="69"/>
        <end position="91"/>
    </location>
</feature>
<gene>
    <name evidence="2" type="ORF">HPBE_LOCUS23837</name>
</gene>